<name>A0ACB8DFT2_DERSI</name>
<comment type="caution">
    <text evidence="1">The sequence shown here is derived from an EMBL/GenBank/DDBJ whole genome shotgun (WGS) entry which is preliminary data.</text>
</comment>
<organism evidence="1 2">
    <name type="scientific">Dermacentor silvarum</name>
    <name type="common">Tick</name>
    <dbReference type="NCBI Taxonomy" id="543639"/>
    <lineage>
        <taxon>Eukaryota</taxon>
        <taxon>Metazoa</taxon>
        <taxon>Ecdysozoa</taxon>
        <taxon>Arthropoda</taxon>
        <taxon>Chelicerata</taxon>
        <taxon>Arachnida</taxon>
        <taxon>Acari</taxon>
        <taxon>Parasitiformes</taxon>
        <taxon>Ixodida</taxon>
        <taxon>Ixodoidea</taxon>
        <taxon>Ixodidae</taxon>
        <taxon>Rhipicephalinae</taxon>
        <taxon>Dermacentor</taxon>
    </lineage>
</organism>
<proteinExistence type="predicted"/>
<dbReference type="Proteomes" id="UP000821865">
    <property type="component" value="Chromosome 2"/>
</dbReference>
<keyword evidence="2" id="KW-1185">Reference proteome</keyword>
<gene>
    <name evidence="1" type="ORF">HPB49_021151</name>
</gene>
<sequence length="909" mass="102722">MPPKLSMTPDHKRKAMPLVPELSELPECLQNVVKGDVVITNAQQFLTWFSEVEEKMMEESDWEYTNYIDVVASYREKCCEVLCEIDASMAQLRLLQGEYEFVSNKTNALHEACEHLLDEQKMASPDISVLSESFIPMLTRLDECIGYLESNPQYKEAGTYLVKFKHMQWQALEMIRSYVTSTLEHTTHQVLSRKDPLCSTDNSFALLYGKFRTHAPRIHSLVGQIEERVERNAEYRELLDACHTCYFGQRETLLGPSVSTAMKELAAAHQRDHCSLVRSGCAFLVHLCEDEHQLYMQFFTKASSLLDDFLSHLCERLYDVFRPIIIHINHLETLAELCSILKVEMMEQHVAANPNELRAFCKIAQQMLEDVQERLVYRTLVYVRTDILGYNPAPEFQQRFLSSKDEKGNQQFSDHFSVMLEHCNYTVNLELVNLWCSPKLKGLQKEQPFLRFYWNLEKKKYGNIANNVLKLTSLLASAYFSEETFFLGNLNKSHLPPSVTRPILQDVLKTANSAMTLNRLPFRKQKSGTFPTKSIAESLAQNSLSRSSSRGSLVSIGSSASGSLPHLQSSIQSGERPNEVAVLQVSSAQHITETTGGSTTTHTTISAQNSDAVPSTRHKGYSPADLHGMWYPTVRRTLVCLSKLYRCVDKTIFQGLSQEVLAACIDSLSTAGKEISKNKATLDGELFQIKHLLILREQIAPFQIDFAIKETSLDFTRIRDAALSLYSKKSRLFSLGTNNALLQFVLEGSLSMKENLIDSKKAVDNQLKALCEEFIANSARMLVGPLQDFLDKANLILQVKEQEPTRTVSLRNQPFAAPDSVGTVASSAYRHLKSSLTALGRSMTLYLANKDTEQILFKPIKEMTAEVLAETVRDCSDDNESWEDDSARPMPSTKEVLDAIDLLRRELAG</sequence>
<evidence type="ECO:0000313" key="2">
    <source>
        <dbReference type="Proteomes" id="UP000821865"/>
    </source>
</evidence>
<dbReference type="EMBL" id="CM023471">
    <property type="protein sequence ID" value="KAH7966981.1"/>
    <property type="molecule type" value="Genomic_DNA"/>
</dbReference>
<reference evidence="1" key="1">
    <citation type="submission" date="2020-05" db="EMBL/GenBank/DDBJ databases">
        <title>Large-scale comparative analyses of tick genomes elucidate their genetic diversity and vector capacities.</title>
        <authorList>
            <person name="Jia N."/>
            <person name="Wang J."/>
            <person name="Shi W."/>
            <person name="Du L."/>
            <person name="Sun Y."/>
            <person name="Zhan W."/>
            <person name="Jiang J."/>
            <person name="Wang Q."/>
            <person name="Zhang B."/>
            <person name="Ji P."/>
            <person name="Sakyi L.B."/>
            <person name="Cui X."/>
            <person name="Yuan T."/>
            <person name="Jiang B."/>
            <person name="Yang W."/>
            <person name="Lam T.T.-Y."/>
            <person name="Chang Q."/>
            <person name="Ding S."/>
            <person name="Wang X."/>
            <person name="Zhu J."/>
            <person name="Ruan X."/>
            <person name="Zhao L."/>
            <person name="Wei J."/>
            <person name="Que T."/>
            <person name="Du C."/>
            <person name="Cheng J."/>
            <person name="Dai P."/>
            <person name="Han X."/>
            <person name="Huang E."/>
            <person name="Gao Y."/>
            <person name="Liu J."/>
            <person name="Shao H."/>
            <person name="Ye R."/>
            <person name="Li L."/>
            <person name="Wei W."/>
            <person name="Wang X."/>
            <person name="Wang C."/>
            <person name="Yang T."/>
            <person name="Huo Q."/>
            <person name="Li W."/>
            <person name="Guo W."/>
            <person name="Chen H."/>
            <person name="Zhou L."/>
            <person name="Ni X."/>
            <person name="Tian J."/>
            <person name="Zhou Y."/>
            <person name="Sheng Y."/>
            <person name="Liu T."/>
            <person name="Pan Y."/>
            <person name="Xia L."/>
            <person name="Li J."/>
            <person name="Zhao F."/>
            <person name="Cao W."/>
        </authorList>
    </citation>
    <scope>NUCLEOTIDE SEQUENCE</scope>
    <source>
        <strain evidence="1">Dsil-2018</strain>
    </source>
</reference>
<accession>A0ACB8DFT2</accession>
<protein>
    <submittedName>
        <fullName evidence="1">Uncharacterized protein</fullName>
    </submittedName>
</protein>
<evidence type="ECO:0000313" key="1">
    <source>
        <dbReference type="EMBL" id="KAH7966981.1"/>
    </source>
</evidence>